<reference evidence="2 3" key="1">
    <citation type="submission" date="2017-05" db="EMBL/GenBank/DDBJ databases">
        <authorList>
            <person name="Varghese N."/>
            <person name="Submissions S."/>
        </authorList>
    </citation>
    <scope>NUCLEOTIDE SEQUENCE [LARGE SCALE GENOMIC DNA]</scope>
    <source>
        <strain evidence="2 3">SM16</strain>
    </source>
</reference>
<dbReference type="EMBL" id="FXUI01000003">
    <property type="protein sequence ID" value="SMP61535.1"/>
    <property type="molecule type" value="Genomic_DNA"/>
</dbReference>
<keyword evidence="1" id="KW-1133">Transmembrane helix</keyword>
<protein>
    <submittedName>
        <fullName evidence="2">Uncharacterized protein</fullName>
    </submittedName>
</protein>
<feature type="transmembrane region" description="Helical" evidence="1">
    <location>
        <begin position="34"/>
        <end position="55"/>
    </location>
</feature>
<evidence type="ECO:0000313" key="2">
    <source>
        <dbReference type="EMBL" id="SMP61535.1"/>
    </source>
</evidence>
<comment type="caution">
    <text evidence="2">The sequence shown here is derived from an EMBL/GenBank/DDBJ whole genome shotgun (WGS) entry which is preliminary data.</text>
</comment>
<proteinExistence type="predicted"/>
<name>A0ABY1Q6W3_9SPHN</name>
<gene>
    <name evidence="2" type="ORF">SAMN06296065_103281</name>
</gene>
<evidence type="ECO:0000256" key="1">
    <source>
        <dbReference type="SAM" id="Phobius"/>
    </source>
</evidence>
<evidence type="ECO:0000313" key="3">
    <source>
        <dbReference type="Proteomes" id="UP001157910"/>
    </source>
</evidence>
<keyword evidence="1" id="KW-0812">Transmembrane</keyword>
<keyword evidence="3" id="KW-1185">Reference proteome</keyword>
<dbReference type="Proteomes" id="UP001157910">
    <property type="component" value="Unassembled WGS sequence"/>
</dbReference>
<organism evidence="2 3">
    <name type="scientific">Novosphingobium panipatense</name>
    <dbReference type="NCBI Taxonomy" id="428991"/>
    <lineage>
        <taxon>Bacteria</taxon>
        <taxon>Pseudomonadati</taxon>
        <taxon>Pseudomonadota</taxon>
        <taxon>Alphaproteobacteria</taxon>
        <taxon>Sphingomonadales</taxon>
        <taxon>Sphingomonadaceae</taxon>
        <taxon>Novosphingobium</taxon>
    </lineage>
</organism>
<sequence>MQVSTCERASTEAAPPPQVNACKEPPVLLLLRTGGFLCLLDILYHFGYLILPVSIGKRRGGRVKLTFPLPHAVGARLRNTGQSRS</sequence>
<accession>A0ABY1Q6W3</accession>
<keyword evidence="1" id="KW-0472">Membrane</keyword>